<dbReference type="VEuPathDB" id="VectorBase:ASIC004159"/>
<reference evidence="2 4" key="1">
    <citation type="journal article" date="2014" name="BMC Genomics">
        <title>Genome sequence of Anopheles sinensis provides insight into genetics basis of mosquito competence for malaria parasites.</title>
        <authorList>
            <person name="Zhou D."/>
            <person name="Zhang D."/>
            <person name="Ding G."/>
            <person name="Shi L."/>
            <person name="Hou Q."/>
            <person name="Ye Y."/>
            <person name="Xu Y."/>
            <person name="Zhou H."/>
            <person name="Xiong C."/>
            <person name="Li S."/>
            <person name="Yu J."/>
            <person name="Hong S."/>
            <person name="Yu X."/>
            <person name="Zou P."/>
            <person name="Chen C."/>
            <person name="Chang X."/>
            <person name="Wang W."/>
            <person name="Lv Y."/>
            <person name="Sun Y."/>
            <person name="Ma L."/>
            <person name="Shen B."/>
            <person name="Zhu C."/>
        </authorList>
    </citation>
    <scope>NUCLEOTIDE SEQUENCE [LARGE SCALE GENOMIC DNA]</scope>
</reference>
<reference evidence="3" key="2">
    <citation type="submission" date="2020-05" db="UniProtKB">
        <authorList>
            <consortium name="EnsemblMetazoa"/>
        </authorList>
    </citation>
    <scope>IDENTIFICATION</scope>
</reference>
<dbReference type="Proteomes" id="UP000030765">
    <property type="component" value="Unassembled WGS sequence"/>
</dbReference>
<gene>
    <name evidence="2" type="ORF">ZHAS_00004159</name>
</gene>
<dbReference type="EnsemblMetazoa" id="ASIC004159-RA">
    <property type="protein sequence ID" value="ASIC004159-PA"/>
    <property type="gene ID" value="ASIC004159"/>
</dbReference>
<keyword evidence="4" id="KW-1185">Reference proteome</keyword>
<evidence type="ECO:0000313" key="2">
    <source>
        <dbReference type="EMBL" id="KFB36962.1"/>
    </source>
</evidence>
<proteinExistence type="predicted"/>
<dbReference type="AlphaFoldDB" id="A0A084VG68"/>
<organism evidence="2">
    <name type="scientific">Anopheles sinensis</name>
    <name type="common">Mosquito</name>
    <dbReference type="NCBI Taxonomy" id="74873"/>
    <lineage>
        <taxon>Eukaryota</taxon>
        <taxon>Metazoa</taxon>
        <taxon>Ecdysozoa</taxon>
        <taxon>Arthropoda</taxon>
        <taxon>Hexapoda</taxon>
        <taxon>Insecta</taxon>
        <taxon>Pterygota</taxon>
        <taxon>Neoptera</taxon>
        <taxon>Endopterygota</taxon>
        <taxon>Diptera</taxon>
        <taxon>Nematocera</taxon>
        <taxon>Culicoidea</taxon>
        <taxon>Culicidae</taxon>
        <taxon>Anophelinae</taxon>
        <taxon>Anopheles</taxon>
    </lineage>
</organism>
<name>A0A084VG68_ANOSI</name>
<feature type="compositionally biased region" description="Acidic residues" evidence="1">
    <location>
        <begin position="60"/>
        <end position="73"/>
    </location>
</feature>
<dbReference type="EMBL" id="ATLV01012685">
    <property type="status" value="NOT_ANNOTATED_CDS"/>
    <property type="molecule type" value="Genomic_DNA"/>
</dbReference>
<sequence>MKTNVAKRLLDPPARPERFGKESPAAALWIPFPRTITVARPGRAPVATISLPDPSGEAAIESDDHDEHDDDDVKGDGWGTGGFQDPRRLALMTRSTPVPFANELRMR</sequence>
<evidence type="ECO:0000256" key="1">
    <source>
        <dbReference type="SAM" id="MobiDB-lite"/>
    </source>
</evidence>
<evidence type="ECO:0000313" key="4">
    <source>
        <dbReference type="Proteomes" id="UP000030765"/>
    </source>
</evidence>
<evidence type="ECO:0000313" key="3">
    <source>
        <dbReference type="EnsemblMetazoa" id="ASIC004159-PA"/>
    </source>
</evidence>
<feature type="region of interest" description="Disordered" evidence="1">
    <location>
        <begin position="47"/>
        <end position="86"/>
    </location>
</feature>
<dbReference type="EMBL" id="KE524808">
    <property type="protein sequence ID" value="KFB36962.1"/>
    <property type="molecule type" value="Genomic_DNA"/>
</dbReference>
<feature type="region of interest" description="Disordered" evidence="1">
    <location>
        <begin position="1"/>
        <end position="22"/>
    </location>
</feature>
<protein>
    <submittedName>
        <fullName evidence="2 3">GRB2-associated and regulator of MAPK protein</fullName>
    </submittedName>
</protein>
<accession>A0A084VG68</accession>
<feature type="compositionally biased region" description="Basic and acidic residues" evidence="1">
    <location>
        <begin position="8"/>
        <end position="21"/>
    </location>
</feature>